<feature type="domain" description="Smf/DprA SLOG" evidence="2">
    <location>
        <begin position="12"/>
        <end position="219"/>
    </location>
</feature>
<dbReference type="AlphaFoldDB" id="A0AA43RHR0"/>
<dbReference type="PANTHER" id="PTHR43022">
    <property type="entry name" value="PROTEIN SMF"/>
    <property type="match status" value="1"/>
</dbReference>
<gene>
    <name evidence="3" type="ORF">Q3982_00055</name>
</gene>
<evidence type="ECO:0000313" key="3">
    <source>
        <dbReference type="EMBL" id="MDO4841056.1"/>
    </source>
</evidence>
<dbReference type="Proteomes" id="UP001168575">
    <property type="component" value="Unassembled WGS sequence"/>
</dbReference>
<comment type="caution">
    <text evidence="3">The sequence shown here is derived from an EMBL/GenBank/DDBJ whole genome shotgun (WGS) entry which is preliminary data.</text>
</comment>
<sequence>MTAGKLEGERTVITRGSSLYPECLEHINQPPKRLFVLGNVEALQEGVAFVGARKATPYGLGCASRFAKLCAKNRVAVISGGALGCDCAAQRACVEEGGITVSFVPSINDVYPRQNFALFQQIVDCGGALVSENGWDVPCMPWMFRMRNRLIAGLAKATLICEAGIPSGTFSTADEALAANREVMVVPGSITSKNSRGSNRLIYQGATPIIDDETFVDELSRLFGCLQSKKIPSLPQGVELSEIDATLLEAINSSNLMVDEIMSVARKFFSDEEVLSETMIWLAKATKNGWVARYRDGTYGPVV</sequence>
<dbReference type="InterPro" id="IPR057666">
    <property type="entry name" value="DrpA_SLOG"/>
</dbReference>
<organism evidence="3 4">
    <name type="scientific">Phoenicibacter congonensis</name>
    <dbReference type="NCBI Taxonomy" id="1944646"/>
    <lineage>
        <taxon>Bacteria</taxon>
        <taxon>Bacillati</taxon>
        <taxon>Actinomycetota</taxon>
        <taxon>Coriobacteriia</taxon>
        <taxon>Eggerthellales</taxon>
        <taxon>Eggerthellaceae</taxon>
        <taxon>Phoenicibacter</taxon>
    </lineage>
</organism>
<dbReference type="Gene3D" id="3.40.50.450">
    <property type="match status" value="1"/>
</dbReference>
<evidence type="ECO:0000259" key="2">
    <source>
        <dbReference type="Pfam" id="PF02481"/>
    </source>
</evidence>
<proteinExistence type="inferred from homology"/>
<keyword evidence="4" id="KW-1185">Reference proteome</keyword>
<dbReference type="GO" id="GO:0009294">
    <property type="term" value="P:DNA-mediated transformation"/>
    <property type="evidence" value="ECO:0007669"/>
    <property type="project" value="InterPro"/>
</dbReference>
<name>A0AA43RHR0_9ACTN</name>
<accession>A0AA43RHR0</accession>
<protein>
    <submittedName>
        <fullName evidence="3">DNA-processing protein DprA</fullName>
    </submittedName>
</protein>
<dbReference type="SUPFAM" id="SSF102405">
    <property type="entry name" value="MCP/YpsA-like"/>
    <property type="match status" value="1"/>
</dbReference>
<dbReference type="Pfam" id="PF02481">
    <property type="entry name" value="DNA_processg_A"/>
    <property type="match status" value="1"/>
</dbReference>
<dbReference type="PANTHER" id="PTHR43022:SF1">
    <property type="entry name" value="PROTEIN SMF"/>
    <property type="match status" value="1"/>
</dbReference>
<comment type="similarity">
    <text evidence="1">Belongs to the DprA/Smf family.</text>
</comment>
<evidence type="ECO:0000256" key="1">
    <source>
        <dbReference type="ARBA" id="ARBA00006525"/>
    </source>
</evidence>
<dbReference type="InterPro" id="IPR003488">
    <property type="entry name" value="DprA"/>
</dbReference>
<evidence type="ECO:0000313" key="4">
    <source>
        <dbReference type="Proteomes" id="UP001168575"/>
    </source>
</evidence>
<dbReference type="EMBL" id="JAUMVS010000001">
    <property type="protein sequence ID" value="MDO4841056.1"/>
    <property type="molecule type" value="Genomic_DNA"/>
</dbReference>
<reference evidence="3" key="1">
    <citation type="submission" date="2023-07" db="EMBL/GenBank/DDBJ databases">
        <title>Between Cages and Wild: Unraveling the Impact of Captivity on Animal Microbiomes and Antimicrobial Resistance.</title>
        <authorList>
            <person name="Schmartz G.P."/>
            <person name="Rehner J."/>
            <person name="Schuff M.J."/>
            <person name="Becker S.L."/>
            <person name="Kravczyk M."/>
            <person name="Gurevich A."/>
            <person name="Francke R."/>
            <person name="Mueller R."/>
            <person name="Keller V."/>
            <person name="Keller A."/>
        </authorList>
    </citation>
    <scope>NUCLEOTIDE SEQUENCE</scope>
    <source>
        <strain evidence="3">S12M_St_49</strain>
    </source>
</reference>